<sequence length="180" mass="21093">MIGANRKDWSDKLDDALWAFRTAFRTSTGSTPFRLIYGKTCHFPVELEHRAYWALRTVNLDEASAGEKRMFELHELEELRDLTYAHVMGYKAKTKELHDRHLKNVKSFECGDQVLLYISRLRLFPGNLKSRWMGPFVVKEVFPYGTVKIEEKNGHRLKHYISGSIAEKEDEVIYLEPLKE</sequence>
<keyword evidence="2" id="KW-1185">Reference proteome</keyword>
<comment type="caution">
    <text evidence="1">The sequence shown here is derived from an EMBL/GenBank/DDBJ whole genome shotgun (WGS) entry which is preliminary data.</text>
</comment>
<accession>A0ACB9ISU3</accession>
<dbReference type="Proteomes" id="UP001056120">
    <property type="component" value="Linkage Group LG07"/>
</dbReference>
<dbReference type="EMBL" id="CM042024">
    <property type="protein sequence ID" value="KAI3811298.1"/>
    <property type="molecule type" value="Genomic_DNA"/>
</dbReference>
<gene>
    <name evidence="1" type="ORF">L1987_21019</name>
</gene>
<evidence type="ECO:0000313" key="2">
    <source>
        <dbReference type="Proteomes" id="UP001056120"/>
    </source>
</evidence>
<organism evidence="1 2">
    <name type="scientific">Smallanthus sonchifolius</name>
    <dbReference type="NCBI Taxonomy" id="185202"/>
    <lineage>
        <taxon>Eukaryota</taxon>
        <taxon>Viridiplantae</taxon>
        <taxon>Streptophyta</taxon>
        <taxon>Embryophyta</taxon>
        <taxon>Tracheophyta</taxon>
        <taxon>Spermatophyta</taxon>
        <taxon>Magnoliopsida</taxon>
        <taxon>eudicotyledons</taxon>
        <taxon>Gunneridae</taxon>
        <taxon>Pentapetalae</taxon>
        <taxon>asterids</taxon>
        <taxon>campanulids</taxon>
        <taxon>Asterales</taxon>
        <taxon>Asteraceae</taxon>
        <taxon>Asteroideae</taxon>
        <taxon>Heliantheae alliance</taxon>
        <taxon>Millerieae</taxon>
        <taxon>Smallanthus</taxon>
    </lineage>
</organism>
<proteinExistence type="predicted"/>
<evidence type="ECO:0000313" key="1">
    <source>
        <dbReference type="EMBL" id="KAI3811298.1"/>
    </source>
</evidence>
<name>A0ACB9ISU3_9ASTR</name>
<reference evidence="2" key="1">
    <citation type="journal article" date="2022" name="Mol. Ecol. Resour.">
        <title>The genomes of chicory, endive, great burdock and yacon provide insights into Asteraceae palaeo-polyploidization history and plant inulin production.</title>
        <authorList>
            <person name="Fan W."/>
            <person name="Wang S."/>
            <person name="Wang H."/>
            <person name="Wang A."/>
            <person name="Jiang F."/>
            <person name="Liu H."/>
            <person name="Zhao H."/>
            <person name="Xu D."/>
            <person name="Zhang Y."/>
        </authorList>
    </citation>
    <scope>NUCLEOTIDE SEQUENCE [LARGE SCALE GENOMIC DNA]</scope>
    <source>
        <strain evidence="2">cv. Yunnan</strain>
    </source>
</reference>
<protein>
    <submittedName>
        <fullName evidence="1">Uncharacterized protein</fullName>
    </submittedName>
</protein>
<reference evidence="1 2" key="2">
    <citation type="journal article" date="2022" name="Mol. Ecol. Resour.">
        <title>The genomes of chicory, endive, great burdock and yacon provide insights into Asteraceae paleo-polyploidization history and plant inulin production.</title>
        <authorList>
            <person name="Fan W."/>
            <person name="Wang S."/>
            <person name="Wang H."/>
            <person name="Wang A."/>
            <person name="Jiang F."/>
            <person name="Liu H."/>
            <person name="Zhao H."/>
            <person name="Xu D."/>
            <person name="Zhang Y."/>
        </authorList>
    </citation>
    <scope>NUCLEOTIDE SEQUENCE [LARGE SCALE GENOMIC DNA]</scope>
    <source>
        <strain evidence="2">cv. Yunnan</strain>
        <tissue evidence="1">Leaves</tissue>
    </source>
</reference>